<dbReference type="Gene3D" id="1.10.510.10">
    <property type="entry name" value="Transferase(Phosphotransferase) domain 1"/>
    <property type="match status" value="1"/>
</dbReference>
<evidence type="ECO:0000256" key="14">
    <source>
        <dbReference type="ARBA" id="ARBA00030924"/>
    </source>
</evidence>
<dbReference type="EMBL" id="GEZM01068358">
    <property type="protein sequence ID" value="JAV66970.1"/>
    <property type="molecule type" value="Transcribed_RNA"/>
</dbReference>
<dbReference type="GO" id="GO:0005814">
    <property type="term" value="C:centriole"/>
    <property type="evidence" value="ECO:0007669"/>
    <property type="project" value="UniProtKB-SubCell"/>
</dbReference>
<dbReference type="FunFam" id="3.30.200.20:FF:000042">
    <property type="entry name" value="Aurora kinase A"/>
    <property type="match status" value="1"/>
</dbReference>
<evidence type="ECO:0000256" key="12">
    <source>
        <dbReference type="ARBA" id="ARBA00030332"/>
    </source>
</evidence>
<dbReference type="Gene3D" id="2.40.50.930">
    <property type="match status" value="1"/>
</dbReference>
<dbReference type="FunCoup" id="A0A1Y1L3N9">
    <property type="interactions" value="297"/>
</dbReference>
<dbReference type="InterPro" id="IPR008266">
    <property type="entry name" value="Tyr_kinase_AS"/>
</dbReference>
<comment type="catalytic activity">
    <reaction evidence="16">
        <text>L-seryl-[protein] + ATP = O-phospho-L-seryl-[protein] + ADP + H(+)</text>
        <dbReference type="Rhea" id="RHEA:17989"/>
        <dbReference type="Rhea" id="RHEA-COMP:9863"/>
        <dbReference type="Rhea" id="RHEA-COMP:11604"/>
        <dbReference type="ChEBI" id="CHEBI:15378"/>
        <dbReference type="ChEBI" id="CHEBI:29999"/>
        <dbReference type="ChEBI" id="CHEBI:30616"/>
        <dbReference type="ChEBI" id="CHEBI:83421"/>
        <dbReference type="ChEBI" id="CHEBI:456216"/>
        <dbReference type="EC" id="2.7.11.21"/>
    </reaction>
</comment>
<keyword evidence="10" id="KW-0832">Ubl conjugation</keyword>
<dbReference type="PANTHER" id="PTHR24345:SF91">
    <property type="entry name" value="SERINE_THREONINE-PROTEIN KINASE PLK4"/>
    <property type="match status" value="1"/>
</dbReference>
<keyword evidence="6" id="KW-0808">Transferase</keyword>
<feature type="domain" description="Protein kinase" evidence="19">
    <location>
        <begin position="13"/>
        <end position="266"/>
    </location>
</feature>
<dbReference type="PANTHER" id="PTHR24345">
    <property type="entry name" value="SERINE/THREONINE-PROTEIN KINASE PLK"/>
    <property type="match status" value="1"/>
</dbReference>
<dbReference type="GO" id="GO:0005524">
    <property type="term" value="F:ATP binding"/>
    <property type="evidence" value="ECO:0007669"/>
    <property type="project" value="UniProtKB-UniRule"/>
</dbReference>
<dbReference type="InterPro" id="IPR033698">
    <property type="entry name" value="POLO_box_Plk4_2"/>
</dbReference>
<dbReference type="SUPFAM" id="SSF56112">
    <property type="entry name" value="Protein kinase-like (PK-like)"/>
    <property type="match status" value="1"/>
</dbReference>
<evidence type="ECO:0000256" key="18">
    <source>
        <dbReference type="SAM" id="MobiDB-lite"/>
    </source>
</evidence>
<evidence type="ECO:0000256" key="15">
    <source>
        <dbReference type="ARBA" id="ARBA00047802"/>
    </source>
</evidence>
<dbReference type="InParanoid" id="A0A1Y1L3N9"/>
<proteinExistence type="predicted"/>
<dbReference type="FunFam" id="1.10.510.10:FF:000576">
    <property type="entry name" value="Serine/threonine-protein kinase PLK4"/>
    <property type="match status" value="1"/>
</dbReference>
<dbReference type="Pfam" id="PF18409">
    <property type="entry name" value="Plk4_PB2"/>
    <property type="match status" value="1"/>
</dbReference>
<dbReference type="Pfam" id="PF18190">
    <property type="entry name" value="Plk4_PB1"/>
    <property type="match status" value="1"/>
</dbReference>
<dbReference type="AlphaFoldDB" id="A0A1Y1L3N9"/>
<dbReference type="InterPro" id="IPR017441">
    <property type="entry name" value="Protein_kinase_ATP_BS"/>
</dbReference>
<feature type="binding site" evidence="17">
    <location>
        <position position="42"/>
    </location>
    <ligand>
        <name>ATP</name>
        <dbReference type="ChEBI" id="CHEBI:30616"/>
    </ligand>
</feature>
<dbReference type="Pfam" id="PF00069">
    <property type="entry name" value="Pkinase"/>
    <property type="match status" value="1"/>
</dbReference>
<dbReference type="EC" id="2.7.11.21" evidence="2"/>
<evidence type="ECO:0000256" key="10">
    <source>
        <dbReference type="ARBA" id="ARBA00022843"/>
    </source>
</evidence>
<dbReference type="InterPro" id="IPR011009">
    <property type="entry name" value="Kinase-like_dom_sf"/>
</dbReference>
<dbReference type="InterPro" id="IPR047108">
    <property type="entry name" value="Plk4-like_POLO_box_2_sf"/>
</dbReference>
<evidence type="ECO:0000256" key="13">
    <source>
        <dbReference type="ARBA" id="ARBA00030429"/>
    </source>
</evidence>
<evidence type="ECO:0000256" key="11">
    <source>
        <dbReference type="ARBA" id="ARBA00023212"/>
    </source>
</evidence>
<dbReference type="Gene3D" id="3.30.1120.130">
    <property type="match status" value="1"/>
</dbReference>
<evidence type="ECO:0000259" key="21">
    <source>
        <dbReference type="PROSITE" id="PS51985"/>
    </source>
</evidence>
<feature type="region of interest" description="Disordered" evidence="18">
    <location>
        <begin position="272"/>
        <end position="292"/>
    </location>
</feature>
<dbReference type="SUPFAM" id="SSF82615">
    <property type="entry name" value="Polo-box domain"/>
    <property type="match status" value="1"/>
</dbReference>
<dbReference type="GO" id="GO:0004674">
    <property type="term" value="F:protein serine/threonine kinase activity"/>
    <property type="evidence" value="ECO:0007669"/>
    <property type="project" value="UniProtKB-KW"/>
</dbReference>
<dbReference type="Proteomes" id="UP000327044">
    <property type="component" value="Unassembled WGS sequence"/>
</dbReference>
<comment type="catalytic activity">
    <reaction evidence="15">
        <text>L-threonyl-[protein] + ATP = O-phospho-L-threonyl-[protein] + ADP + H(+)</text>
        <dbReference type="Rhea" id="RHEA:46608"/>
        <dbReference type="Rhea" id="RHEA-COMP:11060"/>
        <dbReference type="Rhea" id="RHEA-COMP:11605"/>
        <dbReference type="ChEBI" id="CHEBI:15378"/>
        <dbReference type="ChEBI" id="CHEBI:30013"/>
        <dbReference type="ChEBI" id="CHEBI:30616"/>
        <dbReference type="ChEBI" id="CHEBI:61977"/>
        <dbReference type="ChEBI" id="CHEBI:456216"/>
        <dbReference type="EC" id="2.7.11.21"/>
    </reaction>
</comment>
<evidence type="ECO:0000256" key="4">
    <source>
        <dbReference type="ARBA" id="ARBA00022490"/>
    </source>
</evidence>
<evidence type="ECO:0000259" key="20">
    <source>
        <dbReference type="PROSITE" id="PS51984"/>
    </source>
</evidence>
<evidence type="ECO:0000313" key="22">
    <source>
        <dbReference type="EMBL" id="JAV66970.1"/>
    </source>
</evidence>
<keyword evidence="5" id="KW-0723">Serine/threonine-protein kinase</keyword>
<dbReference type="InterPro" id="IPR046437">
    <property type="entry name" value="Ser_Thr-PK_POLO_box_1_sf"/>
</dbReference>
<keyword evidence="24" id="KW-1185">Reference proteome</keyword>
<dbReference type="PROSITE" id="PS51984">
    <property type="entry name" value="CPB1"/>
    <property type="match status" value="1"/>
</dbReference>
<protein>
    <recommendedName>
        <fullName evidence="3">Serine/threonine-protein kinase PLK4</fullName>
        <ecNumber evidence="2">2.7.11.21</ecNumber>
    </recommendedName>
    <alternativeName>
        <fullName evidence="12">Polo-like kinase 4</fullName>
    </alternativeName>
    <alternativeName>
        <fullName evidence="13 14">Serine/threonine-protein kinase SAK</fullName>
    </alternativeName>
</protein>
<accession>A0A1Y1L3N9</accession>
<dbReference type="PROSITE" id="PS51985">
    <property type="entry name" value="CPB2"/>
    <property type="match status" value="1"/>
</dbReference>
<name>A0A1Y1L3N9_PHOPY</name>
<evidence type="ECO:0000256" key="6">
    <source>
        <dbReference type="ARBA" id="ARBA00022679"/>
    </source>
</evidence>
<feature type="domain" description="Cryptic POLO box 1 (CPB1)" evidence="20">
    <location>
        <begin position="435"/>
        <end position="551"/>
    </location>
</feature>
<dbReference type="PROSITE" id="PS00109">
    <property type="entry name" value="PROTEIN_KINASE_TYR"/>
    <property type="match status" value="1"/>
</dbReference>
<dbReference type="InterPro" id="IPR033699">
    <property type="entry name" value="POLO_box_Plk4_1"/>
</dbReference>
<dbReference type="GO" id="GO:0005634">
    <property type="term" value="C:nucleus"/>
    <property type="evidence" value="ECO:0007669"/>
    <property type="project" value="TreeGrafter"/>
</dbReference>
<keyword evidence="4" id="KW-0963">Cytoplasm</keyword>
<evidence type="ECO:0000313" key="23">
    <source>
        <dbReference type="EMBL" id="KAB0801848.1"/>
    </source>
</evidence>
<evidence type="ECO:0000256" key="16">
    <source>
        <dbReference type="ARBA" id="ARBA00048347"/>
    </source>
</evidence>
<evidence type="ECO:0000256" key="3">
    <source>
        <dbReference type="ARBA" id="ARBA00020245"/>
    </source>
</evidence>
<reference evidence="23" key="3">
    <citation type="submission" date="2019-08" db="EMBL/GenBank/DDBJ databases">
        <authorList>
            <consortium name="Photinus pyralis genome working group"/>
            <person name="Fallon T.R."/>
            <person name="Sander Lower S.E."/>
            <person name="Weng J.-K."/>
        </authorList>
    </citation>
    <scope>NUCLEOTIDE SEQUENCE</scope>
    <source>
        <strain evidence="23">1611_PpyrPB1</strain>
        <tissue evidence="23">Whole body</tissue>
    </source>
</reference>
<evidence type="ECO:0000256" key="9">
    <source>
        <dbReference type="ARBA" id="ARBA00022840"/>
    </source>
</evidence>
<dbReference type="CDD" id="cd13114">
    <property type="entry name" value="POLO_box_Plk4_1"/>
    <property type="match status" value="1"/>
</dbReference>
<feature type="compositionally biased region" description="Polar residues" evidence="18">
    <location>
        <begin position="272"/>
        <end position="289"/>
    </location>
</feature>
<evidence type="ECO:0000256" key="5">
    <source>
        <dbReference type="ARBA" id="ARBA00022527"/>
    </source>
</evidence>
<sequence>MALSLFSEKIEDYEVHNMLGKGGFATVYHATCLKSGVEVAIKMIDKKLMQSTGMVHRVRQEVTIHSRLKHPSILELFTFFEDVNFVYLILELCHNGELQQYLKKNNEVLSEPEASHIMKQIIEGIQYLHSHNILHRDISLSNLLFTKNMQIKIADFGLATQLSRPDEKHLTLCGTPNFISPEVASRTQHGLEADVWGLGCLLYTLLVGTPPFEDHAIRSTLNRVVTANYRLPNFLSAEVKDLINSLLQKNPKDRIKLDMILEHPFIKRYDNSNGTSSSRLTQDSGIHTMSSRRDSAFSDSAIQKSYPSNVILRSNSDCSPYIGHFSECSNKSTDHGRAVLQCQGPIDQSCHSHFSSCCKSKSNHVSMECAGHGHSCCSNPCHLVNGQNNPHFPSSSCSLRTSNSCHCEANEDYCKEKIKFLKEHPPDNLMQFQKSKQKDFSRLCSSRLFPTRHQTKKCILSILETGEVCVEFLLTYGSKKKELVREVLRISPDGSNIYVYEPQGGKVPPTSEPPFLPSDGNYYAYDFEKLPEVHWKKYLYASRFVDLVKAKTPKVTYYSSKAKCFLMENLKDFEIMFYNGAKVAQHTTDDVSVITITDENGICRKLQAVGECNTLPKSLYDLWICAQELKMHCIQIESNMNQLPGENFPLIVGRRPNTSLSNKENQFNTLPSFSVSMASTAAQSTVTNSSHTRDKQMTVSGVGIAKQLPDGRLYVQCFDGEQIWIDDKHRIRYKYGDGRVVSYLYDSLPDKVLEKFREINKVLYSIFPKSKMRSLR</sequence>
<dbReference type="InterPro" id="IPR000719">
    <property type="entry name" value="Prot_kinase_dom"/>
</dbReference>
<evidence type="ECO:0000259" key="19">
    <source>
        <dbReference type="PROSITE" id="PS50011"/>
    </source>
</evidence>
<keyword evidence="9 17" id="KW-0067">ATP-binding</keyword>
<dbReference type="PROSITE" id="PS50011">
    <property type="entry name" value="PROTEIN_KINASE_DOM"/>
    <property type="match status" value="1"/>
</dbReference>
<gene>
    <name evidence="23" type="ORF">PPYR_04034</name>
</gene>
<dbReference type="PROSITE" id="PS00107">
    <property type="entry name" value="PROTEIN_KINASE_ATP"/>
    <property type="match status" value="1"/>
</dbReference>
<evidence type="ECO:0000256" key="8">
    <source>
        <dbReference type="ARBA" id="ARBA00022777"/>
    </source>
</evidence>
<evidence type="ECO:0000313" key="24">
    <source>
        <dbReference type="Proteomes" id="UP000327044"/>
    </source>
</evidence>
<evidence type="ECO:0000256" key="2">
    <source>
        <dbReference type="ARBA" id="ARBA00012424"/>
    </source>
</evidence>
<organism evidence="22">
    <name type="scientific">Photinus pyralis</name>
    <name type="common">Common eastern firefly</name>
    <name type="synonym">Lampyris pyralis</name>
    <dbReference type="NCBI Taxonomy" id="7054"/>
    <lineage>
        <taxon>Eukaryota</taxon>
        <taxon>Metazoa</taxon>
        <taxon>Ecdysozoa</taxon>
        <taxon>Arthropoda</taxon>
        <taxon>Hexapoda</taxon>
        <taxon>Insecta</taxon>
        <taxon>Pterygota</taxon>
        <taxon>Neoptera</taxon>
        <taxon>Endopterygota</taxon>
        <taxon>Coleoptera</taxon>
        <taxon>Polyphaga</taxon>
        <taxon>Elateriformia</taxon>
        <taxon>Elateroidea</taxon>
        <taxon>Lampyridae</taxon>
        <taxon>Lampyrinae</taxon>
        <taxon>Photinus</taxon>
    </lineage>
</organism>
<reference evidence="22" key="1">
    <citation type="journal article" date="2016" name="Sci. Rep.">
        <title>Molecular characterization of firefly nuptial gifts: a multi-omics approach sheds light on postcopulatory sexual selection.</title>
        <authorList>
            <person name="Al-Wathiqui N."/>
            <person name="Fallon T.R."/>
            <person name="South A."/>
            <person name="Weng J.K."/>
            <person name="Lewis S.M."/>
        </authorList>
    </citation>
    <scope>NUCLEOTIDE SEQUENCE</scope>
</reference>
<comment type="subcellular location">
    <subcellularLocation>
        <location evidence="1">Cytoplasm</location>
        <location evidence="1">Cytoskeleton</location>
        <location evidence="1">Microtubule organizing center</location>
        <location evidence="1">Centrosome</location>
        <location evidence="1">Centriole</location>
    </subcellularLocation>
</comment>
<evidence type="ECO:0000256" key="7">
    <source>
        <dbReference type="ARBA" id="ARBA00022741"/>
    </source>
</evidence>
<reference evidence="23 24" key="2">
    <citation type="journal article" date="2018" name="Elife">
        <title>Firefly genomes illuminate parallel origins of bioluminescence in beetles.</title>
        <authorList>
            <person name="Fallon T.R."/>
            <person name="Lower S.E."/>
            <person name="Chang C.H."/>
            <person name="Bessho-Uehara M."/>
            <person name="Martin G.J."/>
            <person name="Bewick A.J."/>
            <person name="Behringer M."/>
            <person name="Debat H.J."/>
            <person name="Wong I."/>
            <person name="Day J.C."/>
            <person name="Suvorov A."/>
            <person name="Silva C.J."/>
            <person name="Stanger-Hall K.F."/>
            <person name="Hall D.W."/>
            <person name="Schmitz R.J."/>
            <person name="Nelson D.R."/>
            <person name="Lewis S.M."/>
            <person name="Shigenobu S."/>
            <person name="Bybee S.M."/>
            <person name="Larracuente A.M."/>
            <person name="Oba Y."/>
            <person name="Weng J.K."/>
        </authorList>
    </citation>
    <scope>NUCLEOTIDE SEQUENCE [LARGE SCALE GENOMIC DNA]</scope>
    <source>
        <strain evidence="23">1611_PpyrPB1</strain>
        <tissue evidence="23">Whole body</tissue>
    </source>
</reference>
<evidence type="ECO:0000256" key="1">
    <source>
        <dbReference type="ARBA" id="ARBA00004114"/>
    </source>
</evidence>
<keyword evidence="11" id="KW-0206">Cytoskeleton</keyword>
<keyword evidence="8" id="KW-0418">Kinase</keyword>
<keyword evidence="7 17" id="KW-0547">Nucleotide-binding</keyword>
<dbReference type="EMBL" id="VVIM01000002">
    <property type="protein sequence ID" value="KAB0801848.1"/>
    <property type="molecule type" value="Genomic_DNA"/>
</dbReference>
<feature type="domain" description="Cryptic POLO box 2 (CPB2)" evidence="21">
    <location>
        <begin position="552"/>
        <end position="662"/>
    </location>
</feature>
<evidence type="ECO:0000256" key="17">
    <source>
        <dbReference type="PROSITE-ProRule" id="PRU10141"/>
    </source>
</evidence>
<dbReference type="Gene3D" id="3.30.1120.120">
    <property type="match status" value="1"/>
</dbReference>